<comment type="caution">
    <text evidence="6">The sequence shown here is derived from an EMBL/GenBank/DDBJ whole genome shotgun (WGS) entry which is preliminary data.</text>
</comment>
<dbReference type="CDD" id="cd06324">
    <property type="entry name" value="PBP1_ABC_sugar_binding-like"/>
    <property type="match status" value="1"/>
</dbReference>
<feature type="domain" description="Periplasmic binding protein" evidence="5">
    <location>
        <begin position="25"/>
        <end position="287"/>
    </location>
</feature>
<evidence type="ECO:0000313" key="7">
    <source>
        <dbReference type="Proteomes" id="UP001277967"/>
    </source>
</evidence>
<proteinExistence type="inferred from homology"/>
<evidence type="ECO:0000256" key="2">
    <source>
        <dbReference type="ARBA" id="ARBA00007639"/>
    </source>
</evidence>
<evidence type="ECO:0000256" key="1">
    <source>
        <dbReference type="ARBA" id="ARBA00004196"/>
    </source>
</evidence>
<evidence type="ECO:0000256" key="4">
    <source>
        <dbReference type="SAM" id="SignalP"/>
    </source>
</evidence>
<feature type="signal peptide" evidence="4">
    <location>
        <begin position="1"/>
        <end position="22"/>
    </location>
</feature>
<keyword evidence="3 4" id="KW-0732">Signal</keyword>
<dbReference type="InterPro" id="IPR028082">
    <property type="entry name" value="Peripla_BP_I"/>
</dbReference>
<dbReference type="Pfam" id="PF13407">
    <property type="entry name" value="Peripla_BP_4"/>
    <property type="match status" value="1"/>
</dbReference>
<dbReference type="SUPFAM" id="SSF53822">
    <property type="entry name" value="Periplasmic binding protein-like I"/>
    <property type="match status" value="1"/>
</dbReference>
<dbReference type="EMBL" id="JAXGGE010000001">
    <property type="protein sequence ID" value="MDY4301817.1"/>
    <property type="molecule type" value="Genomic_DNA"/>
</dbReference>
<feature type="chain" id="PRO_5047416128" evidence="4">
    <location>
        <begin position="23"/>
        <end position="355"/>
    </location>
</feature>
<reference evidence="6 7" key="1">
    <citation type="submission" date="2023-11" db="EMBL/GenBank/DDBJ databases">
        <title>Genome sequence of Pseudomonas salmasensis Strain SLU99.</title>
        <authorList>
            <person name="Ghadamgahi F."/>
            <person name="Kalyandurg P.B."/>
            <person name="Catara V."/>
            <person name="Vetukuri R."/>
            <person name="Ghosh S."/>
        </authorList>
    </citation>
    <scope>NUCLEOTIDE SEQUENCE [LARGE SCALE GENOMIC DNA]</scope>
    <source>
        <strain evidence="6 7">SLU99</strain>
    </source>
</reference>
<comment type="similarity">
    <text evidence="2">Belongs to the bacterial solute-binding protein 2 family.</text>
</comment>
<protein>
    <submittedName>
        <fullName evidence="6">ABC transporter substrate-binding protein</fullName>
    </submittedName>
</protein>
<evidence type="ECO:0000259" key="5">
    <source>
        <dbReference type="Pfam" id="PF13407"/>
    </source>
</evidence>
<dbReference type="Proteomes" id="UP001277967">
    <property type="component" value="Unassembled WGS sequence"/>
</dbReference>
<name>A0ABU5FJ68_9PSED</name>
<accession>A0ABU5FJ68</accession>
<evidence type="ECO:0000313" key="6">
    <source>
        <dbReference type="EMBL" id="MDY4301817.1"/>
    </source>
</evidence>
<sequence length="355" mass="38686">MLKVLMACAWLLGAAYGATAQAASVVFLNPGLSSETFWVSYAQFMQAGAKDLGLDLRVRYSERDNQVTLAHAREALLGAERPDYLVLVNEQYVGPQIMRMAHGSGVKLLVVSSALTPDQVQLLDAYNNTGLIGTMVADDEQAGYLMLTDLLRQHGPVAPGTTLDLLAFSGVKTTPVAQLRVRGLQRALAEHPEVRLRQLVYGEWSRQRAFEQASQLFKRYPQTALVWSANDEMALGAMQALQDSGRVPGKDVLFSAANSSPQILAARIDGRLSTLVAGHFTLGGWAMVLIHDDAKGVDIGARGGRNRQETMFQLIDAAQARRLLGPMSSVDFRALSALGKPASYRYPFSLQLLLR</sequence>
<dbReference type="PANTHER" id="PTHR46847:SF2">
    <property type="entry name" value="ABC TRANSPORTER SUGAR-BINDING PROTEIN"/>
    <property type="match status" value="1"/>
</dbReference>
<gene>
    <name evidence="6" type="ORF">SO486_17755</name>
</gene>
<dbReference type="InterPro" id="IPR025997">
    <property type="entry name" value="SBP_2_dom"/>
</dbReference>
<comment type="subcellular location">
    <subcellularLocation>
        <location evidence="1">Cell envelope</location>
    </subcellularLocation>
</comment>
<keyword evidence="7" id="KW-1185">Reference proteome</keyword>
<evidence type="ECO:0000256" key="3">
    <source>
        <dbReference type="ARBA" id="ARBA00022729"/>
    </source>
</evidence>
<dbReference type="Gene3D" id="3.40.50.2300">
    <property type="match status" value="2"/>
</dbReference>
<dbReference type="RefSeq" id="WP_320748136.1">
    <property type="nucleotide sequence ID" value="NZ_JAXGGE010000001.1"/>
</dbReference>
<organism evidence="6 7">
    <name type="scientific">Pseudomonas salmasensis</name>
    <dbReference type="NCBI Taxonomy" id="2745514"/>
    <lineage>
        <taxon>Bacteria</taxon>
        <taxon>Pseudomonadati</taxon>
        <taxon>Pseudomonadota</taxon>
        <taxon>Gammaproteobacteria</taxon>
        <taxon>Pseudomonadales</taxon>
        <taxon>Pseudomonadaceae</taxon>
        <taxon>Pseudomonas</taxon>
    </lineage>
</organism>
<dbReference type="PANTHER" id="PTHR46847">
    <property type="entry name" value="D-ALLOSE-BINDING PERIPLASMIC PROTEIN-RELATED"/>
    <property type="match status" value="1"/>
</dbReference>